<dbReference type="SUPFAM" id="SSF55874">
    <property type="entry name" value="ATPase domain of HSP90 chaperone/DNA topoisomerase II/histidine kinase"/>
    <property type="match status" value="1"/>
</dbReference>
<protein>
    <submittedName>
        <fullName evidence="8">Tetratricopeptide repeat protein</fullName>
    </submittedName>
</protein>
<comment type="caution">
    <text evidence="8">The sequence shown here is derived from an EMBL/GenBank/DDBJ whole genome shotgun (WGS) entry which is preliminary data.</text>
</comment>
<evidence type="ECO:0000256" key="3">
    <source>
        <dbReference type="ARBA" id="ARBA00022777"/>
    </source>
</evidence>
<dbReference type="InterPro" id="IPR011990">
    <property type="entry name" value="TPR-like_helical_dom_sf"/>
</dbReference>
<keyword evidence="5" id="KW-0902">Two-component regulatory system</keyword>
<dbReference type="InterPro" id="IPR019734">
    <property type="entry name" value="TPR_rpt"/>
</dbReference>
<dbReference type="SUPFAM" id="SSF48452">
    <property type="entry name" value="TPR-like"/>
    <property type="match status" value="2"/>
</dbReference>
<evidence type="ECO:0000256" key="5">
    <source>
        <dbReference type="ARBA" id="ARBA00023012"/>
    </source>
</evidence>
<dbReference type="EMBL" id="JAAVJS010000001">
    <property type="protein sequence ID" value="NJX13941.1"/>
    <property type="molecule type" value="Genomic_DNA"/>
</dbReference>
<keyword evidence="3" id="KW-0418">Kinase</keyword>
<dbReference type="Pfam" id="PF07719">
    <property type="entry name" value="TPR_2"/>
    <property type="match status" value="1"/>
</dbReference>
<keyword evidence="7" id="KW-0472">Membrane</keyword>
<proteinExistence type="predicted"/>
<gene>
    <name evidence="8" type="ORF">HC176_00380</name>
</gene>
<name>A0ABX1D9X2_9FLAO</name>
<dbReference type="RefSeq" id="WP_167916199.1">
    <property type="nucleotide sequence ID" value="NZ_JAAVJS010000001.1"/>
</dbReference>
<organism evidence="8 9">
    <name type="scientific">Tamlana crocina</name>
    <dbReference type="NCBI Taxonomy" id="393006"/>
    <lineage>
        <taxon>Bacteria</taxon>
        <taxon>Pseudomonadati</taxon>
        <taxon>Bacteroidota</taxon>
        <taxon>Flavobacteriia</taxon>
        <taxon>Flavobacteriales</taxon>
        <taxon>Flavobacteriaceae</taxon>
        <taxon>Tamlana</taxon>
    </lineage>
</organism>
<dbReference type="PANTHER" id="PTHR24421">
    <property type="entry name" value="NITRATE/NITRITE SENSOR PROTEIN NARX-RELATED"/>
    <property type="match status" value="1"/>
</dbReference>
<keyword evidence="7" id="KW-0812">Transmembrane</keyword>
<keyword evidence="7" id="KW-1133">Transmembrane helix</keyword>
<keyword evidence="2" id="KW-0677">Repeat</keyword>
<evidence type="ECO:0000256" key="6">
    <source>
        <dbReference type="PROSITE-ProRule" id="PRU00339"/>
    </source>
</evidence>
<reference evidence="8 9" key="1">
    <citation type="submission" date="2020-03" db="EMBL/GenBank/DDBJ databases">
        <title>Tamlana sp. nov, isolated from XXX.</title>
        <authorList>
            <person name="Cao W.R."/>
        </authorList>
    </citation>
    <scope>NUCLEOTIDE SEQUENCE [LARGE SCALE GENOMIC DNA]</scope>
    <source>
        <strain evidence="8 9">HST1-43</strain>
    </source>
</reference>
<feature type="repeat" description="TPR" evidence="6">
    <location>
        <begin position="111"/>
        <end position="144"/>
    </location>
</feature>
<evidence type="ECO:0000256" key="2">
    <source>
        <dbReference type="ARBA" id="ARBA00022737"/>
    </source>
</evidence>
<dbReference type="InterPro" id="IPR050482">
    <property type="entry name" value="Sensor_HK_TwoCompSys"/>
</dbReference>
<keyword evidence="1" id="KW-0808">Transferase</keyword>
<dbReference type="SMART" id="SM00028">
    <property type="entry name" value="TPR"/>
    <property type="match status" value="3"/>
</dbReference>
<dbReference type="Proteomes" id="UP000760545">
    <property type="component" value="Unassembled WGS sequence"/>
</dbReference>
<dbReference type="InterPro" id="IPR013105">
    <property type="entry name" value="TPR_2"/>
</dbReference>
<evidence type="ECO:0000313" key="8">
    <source>
        <dbReference type="EMBL" id="NJX13941.1"/>
    </source>
</evidence>
<keyword evidence="9" id="KW-1185">Reference proteome</keyword>
<dbReference type="InterPro" id="IPR036890">
    <property type="entry name" value="HATPase_C_sf"/>
</dbReference>
<dbReference type="Gene3D" id="3.30.565.10">
    <property type="entry name" value="Histidine kinase-like ATPase, C-terminal domain"/>
    <property type="match status" value="1"/>
</dbReference>
<evidence type="ECO:0000313" key="9">
    <source>
        <dbReference type="Proteomes" id="UP000760545"/>
    </source>
</evidence>
<keyword evidence="4 6" id="KW-0802">TPR repeat</keyword>
<feature type="transmembrane region" description="Helical" evidence="7">
    <location>
        <begin position="332"/>
        <end position="352"/>
    </location>
</feature>
<accession>A0ABX1D9X2</accession>
<evidence type="ECO:0000256" key="1">
    <source>
        <dbReference type="ARBA" id="ARBA00022679"/>
    </source>
</evidence>
<evidence type="ECO:0000256" key="7">
    <source>
        <dbReference type="SAM" id="Phobius"/>
    </source>
</evidence>
<sequence>MSFLFFMASNLVVCAKTFSPQKKTDSTAYYSHLANNPKNSSSLVQSYVYFNKQYESNLTAGDTIPAVNNLRQLAIIQFGLGDYFGSETNAVKALKLLENLKENKITSECKVGIYNQLGRIHYTLLNYNEALKHFQKALKHASNENQINIIRNNIGLIYIDESNFEKAENEFQDIYTNSLTLNNAKQTARALDNLGLTKLKLGKQEALDILKDALQIRLKIADQKGLYSSYKNLSIYYKKHQDKPTTQHYAQKAYNTAKKLNSASFLEDALSHWMSLSPNPMILQYQKLKDSIDTSRQMAENKYALIKFNYAKQEQIAQENKIKQEKERADKIMYQGIGGLILISSVFAFLIIKVRHKKDKIKTVYHTESRISKKVHDELANDVYQIMSKLQNNTNIQDDILDDLDLVYSKTRDISKENSSIDLNDDYQTQLKELFASYSTHSVNVITRGMNTINWHSFDNIKKITLYRVLQELLVNMKKHSQCNNAIISFKKINNKTHINYADNGKVCVFKKGSGMRNMENRIKSINGTISFESEPNKGFKAKISV</sequence>
<dbReference type="Gene3D" id="1.25.40.10">
    <property type="entry name" value="Tetratricopeptide repeat domain"/>
    <property type="match status" value="1"/>
</dbReference>
<dbReference type="PROSITE" id="PS50005">
    <property type="entry name" value="TPR"/>
    <property type="match status" value="1"/>
</dbReference>
<evidence type="ECO:0000256" key="4">
    <source>
        <dbReference type="ARBA" id="ARBA00022803"/>
    </source>
</evidence>